<dbReference type="AlphaFoldDB" id="A0A024G2R2"/>
<evidence type="ECO:0008006" key="10">
    <source>
        <dbReference type="Google" id="ProtNLM"/>
    </source>
</evidence>
<dbReference type="InterPro" id="IPR036259">
    <property type="entry name" value="MFS_trans_sf"/>
</dbReference>
<name>A0A024G2R2_9STRA</name>
<dbReference type="GO" id="GO:0016020">
    <property type="term" value="C:membrane"/>
    <property type="evidence" value="ECO:0007669"/>
    <property type="project" value="UniProtKB-SubCell"/>
</dbReference>
<evidence type="ECO:0000256" key="4">
    <source>
        <dbReference type="ARBA" id="ARBA00022692"/>
    </source>
</evidence>
<keyword evidence="3" id="KW-0813">Transport</keyword>
<dbReference type="OrthoDB" id="151573at2759"/>
<evidence type="ECO:0000256" key="7">
    <source>
        <dbReference type="SAM" id="Phobius"/>
    </source>
</evidence>
<feature type="transmembrane region" description="Helical" evidence="7">
    <location>
        <begin position="146"/>
        <end position="165"/>
    </location>
</feature>
<feature type="transmembrane region" description="Helical" evidence="7">
    <location>
        <begin position="224"/>
        <end position="243"/>
    </location>
</feature>
<feature type="transmembrane region" description="Helical" evidence="7">
    <location>
        <begin position="107"/>
        <end position="126"/>
    </location>
</feature>
<evidence type="ECO:0000313" key="8">
    <source>
        <dbReference type="EMBL" id="CCI40837.1"/>
    </source>
</evidence>
<feature type="transmembrane region" description="Helical" evidence="7">
    <location>
        <begin position="320"/>
        <end position="338"/>
    </location>
</feature>
<comment type="caution">
    <text evidence="8">The sequence shown here is derived from an EMBL/GenBank/DDBJ whole genome shotgun (WGS) entry which is preliminary data.</text>
</comment>
<dbReference type="Proteomes" id="UP000053237">
    <property type="component" value="Unassembled WGS sequence"/>
</dbReference>
<dbReference type="PANTHER" id="PTHR31585:SF5">
    <property type="entry name" value="RNA-BINDING S4 DOMAIN-CONTAINING PROTEIN"/>
    <property type="match status" value="1"/>
</dbReference>
<evidence type="ECO:0000256" key="2">
    <source>
        <dbReference type="ARBA" id="ARBA00007015"/>
    </source>
</evidence>
<dbReference type="InterPro" id="IPR039309">
    <property type="entry name" value="BT1"/>
</dbReference>
<keyword evidence="9" id="KW-1185">Reference proteome</keyword>
<organism evidence="8 9">
    <name type="scientific">Albugo candida</name>
    <dbReference type="NCBI Taxonomy" id="65357"/>
    <lineage>
        <taxon>Eukaryota</taxon>
        <taxon>Sar</taxon>
        <taxon>Stramenopiles</taxon>
        <taxon>Oomycota</taxon>
        <taxon>Peronosporomycetes</taxon>
        <taxon>Albuginales</taxon>
        <taxon>Albuginaceae</taxon>
        <taxon>Albugo</taxon>
    </lineage>
</organism>
<evidence type="ECO:0000256" key="5">
    <source>
        <dbReference type="ARBA" id="ARBA00022989"/>
    </source>
</evidence>
<dbReference type="EMBL" id="CAIX01000012">
    <property type="protein sequence ID" value="CCI40837.1"/>
    <property type="molecule type" value="Genomic_DNA"/>
</dbReference>
<feature type="transmembrane region" description="Helical" evidence="7">
    <location>
        <begin position="350"/>
        <end position="368"/>
    </location>
</feature>
<reference evidence="8 9" key="1">
    <citation type="submission" date="2012-05" db="EMBL/GenBank/DDBJ databases">
        <title>Recombination and specialization in a pathogen metapopulation.</title>
        <authorList>
            <person name="Gardiner A."/>
            <person name="Kemen E."/>
            <person name="Schultz-Larsen T."/>
            <person name="MacLean D."/>
            <person name="Van Oosterhout C."/>
            <person name="Jones J.D.G."/>
        </authorList>
    </citation>
    <scope>NUCLEOTIDE SEQUENCE [LARGE SCALE GENOMIC DNA]</scope>
    <source>
        <strain evidence="8 9">Ac Nc2</strain>
    </source>
</reference>
<dbReference type="SUPFAM" id="SSF103473">
    <property type="entry name" value="MFS general substrate transporter"/>
    <property type="match status" value="1"/>
</dbReference>
<keyword evidence="6 7" id="KW-0472">Membrane</keyword>
<dbReference type="Pfam" id="PF03092">
    <property type="entry name" value="BT1"/>
    <property type="match status" value="1"/>
</dbReference>
<gene>
    <name evidence="8" type="ORF">BN9_016210</name>
</gene>
<feature type="transmembrane region" description="Helical" evidence="7">
    <location>
        <begin position="186"/>
        <end position="208"/>
    </location>
</feature>
<feature type="transmembrane region" description="Helical" evidence="7">
    <location>
        <begin position="283"/>
        <end position="300"/>
    </location>
</feature>
<comment type="subcellular location">
    <subcellularLocation>
        <location evidence="1">Membrane</location>
        <topology evidence="1">Multi-pass membrane protein</topology>
    </subcellularLocation>
</comment>
<feature type="transmembrane region" description="Helical" evidence="7">
    <location>
        <begin position="380"/>
        <end position="401"/>
    </location>
</feature>
<comment type="similarity">
    <text evidence="2">Belongs to the major facilitator superfamily. Folate-biopterin transporter (TC 2.A.71) family.</text>
</comment>
<feature type="transmembrane region" description="Helical" evidence="7">
    <location>
        <begin position="455"/>
        <end position="475"/>
    </location>
</feature>
<accession>A0A024G2R2</accession>
<protein>
    <recommendedName>
        <fullName evidence="10">Major facilitator superfamily associated domain-containing protein</fullName>
    </recommendedName>
</protein>
<feature type="transmembrane region" description="Helical" evidence="7">
    <location>
        <begin position="75"/>
        <end position="95"/>
    </location>
</feature>
<proteinExistence type="inferred from homology"/>
<feature type="transmembrane region" description="Helical" evidence="7">
    <location>
        <begin position="495"/>
        <end position="516"/>
    </location>
</feature>
<sequence>MPFDHYKRFVAGAKFFNYEQLGALRGGGEVFLFSKNQHGLLAAAFASCSVNSMIRYCLRPSLPSTLGFHFDEPPFGPFCLVSLPTSLGVFFGLLSDSVPVGKYRRKPYMVIGAVIAALALTGLTALSTAVNANTVSSKYTAAHLLYVYMTLIPICIAGIVLLKVATEARIIELSQREPLRTRGTILINYLLFRTIIECVCACFTAIVLKYDASTGDFFPRIHSTWIYGTLCIICLAVIPLIIYQAEEDAVHGTNCDNRLSDVDLINIRGQQTQRFFRMCHQRAVWQVALFLAFAMATLQFDFSSATKFIARLVDPEPSTEIYILTGRVVIYLMVMLAWKTWWLNSSWRRFALCGFLFAAAIDLIRNLLVLHVRAMRNEIFYYSIQLLTGISGGILYTFALVPAVELAEDGLEGATSGPFASFCCNISTIMRTICRKMSSDVSWLNSESPNTISQVTLAVCTLALINGLSAVAVPLLPHQKLDAQQLRAFGGYTDIAPFVLFFAFFAMFFLALGLGIDDIAGLVRGGTG</sequence>
<evidence type="ECO:0000313" key="9">
    <source>
        <dbReference type="Proteomes" id="UP000053237"/>
    </source>
</evidence>
<keyword evidence="4 7" id="KW-0812">Transmembrane</keyword>
<evidence type="ECO:0000256" key="6">
    <source>
        <dbReference type="ARBA" id="ARBA00023136"/>
    </source>
</evidence>
<evidence type="ECO:0000256" key="3">
    <source>
        <dbReference type="ARBA" id="ARBA00022448"/>
    </source>
</evidence>
<dbReference type="InParanoid" id="A0A024G2R2"/>
<dbReference type="PANTHER" id="PTHR31585">
    <property type="entry name" value="FOLATE-BIOPTERIN TRANSPORTER 1, CHLOROPLASTIC"/>
    <property type="match status" value="1"/>
</dbReference>
<evidence type="ECO:0000256" key="1">
    <source>
        <dbReference type="ARBA" id="ARBA00004141"/>
    </source>
</evidence>
<keyword evidence="5 7" id="KW-1133">Transmembrane helix</keyword>